<keyword evidence="1" id="KW-0863">Zinc-finger</keyword>
<feature type="compositionally biased region" description="Low complexity" evidence="2">
    <location>
        <begin position="42"/>
        <end position="55"/>
    </location>
</feature>
<dbReference type="GO" id="GO:0003676">
    <property type="term" value="F:nucleic acid binding"/>
    <property type="evidence" value="ECO:0007669"/>
    <property type="project" value="InterPro"/>
</dbReference>
<dbReference type="InterPro" id="IPR001878">
    <property type="entry name" value="Znf_CCHC"/>
</dbReference>
<reference evidence="4" key="1">
    <citation type="journal article" date="2017" name="Nature">
        <title>The sunflower genome provides insights into oil metabolism, flowering and Asterid evolution.</title>
        <authorList>
            <person name="Badouin H."/>
            <person name="Gouzy J."/>
            <person name="Grassa C.J."/>
            <person name="Murat F."/>
            <person name="Staton S.E."/>
            <person name="Cottret L."/>
            <person name="Lelandais-Briere C."/>
            <person name="Owens G.L."/>
            <person name="Carrere S."/>
            <person name="Mayjonade B."/>
            <person name="Legrand L."/>
            <person name="Gill N."/>
            <person name="Kane N.C."/>
            <person name="Bowers J.E."/>
            <person name="Hubner S."/>
            <person name="Bellec A."/>
            <person name="Berard A."/>
            <person name="Berges H."/>
            <person name="Blanchet N."/>
            <person name="Boniface M.C."/>
            <person name="Brunel D."/>
            <person name="Catrice O."/>
            <person name="Chaidir N."/>
            <person name="Claudel C."/>
            <person name="Donnadieu C."/>
            <person name="Faraut T."/>
            <person name="Fievet G."/>
            <person name="Helmstetter N."/>
            <person name="King M."/>
            <person name="Knapp S.J."/>
            <person name="Lai Z."/>
            <person name="Le Paslier M.C."/>
            <person name="Lippi Y."/>
            <person name="Lorenzon L."/>
            <person name="Mandel J.R."/>
            <person name="Marage G."/>
            <person name="Marchand G."/>
            <person name="Marquand E."/>
            <person name="Bret-Mestries E."/>
            <person name="Morien E."/>
            <person name="Nambeesan S."/>
            <person name="Nguyen T."/>
            <person name="Pegot-Espagnet P."/>
            <person name="Pouilly N."/>
            <person name="Raftis F."/>
            <person name="Sallet E."/>
            <person name="Schiex T."/>
            <person name="Thomas J."/>
            <person name="Vandecasteele C."/>
            <person name="Vares D."/>
            <person name="Vear F."/>
            <person name="Vautrin S."/>
            <person name="Crespi M."/>
            <person name="Mangin B."/>
            <person name="Burke J.M."/>
            <person name="Salse J."/>
            <person name="Munos S."/>
            <person name="Vincourt P."/>
            <person name="Rieseberg L.H."/>
            <person name="Langlade N.B."/>
        </authorList>
    </citation>
    <scope>NUCLEOTIDE SEQUENCE</scope>
    <source>
        <tissue evidence="4">Leaves</tissue>
    </source>
</reference>
<dbReference type="GO" id="GO:0008270">
    <property type="term" value="F:zinc ion binding"/>
    <property type="evidence" value="ECO:0007669"/>
    <property type="project" value="UniProtKB-KW"/>
</dbReference>
<gene>
    <name evidence="4" type="ORF">HanXRQr2_Chr01g0004961</name>
</gene>
<dbReference type="InterPro" id="IPR036875">
    <property type="entry name" value="Znf_CCHC_sf"/>
</dbReference>
<evidence type="ECO:0000313" key="4">
    <source>
        <dbReference type="EMBL" id="KAF5820686.1"/>
    </source>
</evidence>
<dbReference type="SMART" id="SM00343">
    <property type="entry name" value="ZnF_C2HC"/>
    <property type="match status" value="1"/>
</dbReference>
<feature type="compositionally biased region" description="Basic and acidic residues" evidence="2">
    <location>
        <begin position="442"/>
        <end position="453"/>
    </location>
</feature>
<dbReference type="PROSITE" id="PS50158">
    <property type="entry name" value="ZF_CCHC"/>
    <property type="match status" value="1"/>
</dbReference>
<feature type="domain" description="CCHC-type" evidence="3">
    <location>
        <begin position="168"/>
        <end position="181"/>
    </location>
</feature>
<feature type="region of interest" description="Disordered" evidence="2">
    <location>
        <begin position="16"/>
        <end position="59"/>
    </location>
</feature>
<feature type="region of interest" description="Disordered" evidence="2">
    <location>
        <begin position="411"/>
        <end position="462"/>
    </location>
</feature>
<name>A0A9K3P1N2_HELAN</name>
<accession>A0A9K3P1N2</accession>
<proteinExistence type="predicted"/>
<dbReference type="AlphaFoldDB" id="A0A9K3P1N2"/>
<evidence type="ECO:0000256" key="1">
    <source>
        <dbReference type="PROSITE-ProRule" id="PRU00047"/>
    </source>
</evidence>
<protein>
    <submittedName>
        <fullName evidence="4">Transcription factor interactor and regulator CCHC(Zn) family</fullName>
    </submittedName>
</protein>
<reference evidence="4" key="2">
    <citation type="submission" date="2020-06" db="EMBL/GenBank/DDBJ databases">
        <title>Helianthus annuus Genome sequencing and assembly Release 2.</title>
        <authorList>
            <person name="Gouzy J."/>
            <person name="Langlade N."/>
            <person name="Munos S."/>
        </authorList>
    </citation>
    <scope>NUCLEOTIDE SEQUENCE</scope>
    <source>
        <tissue evidence="4">Leaves</tissue>
    </source>
</reference>
<dbReference type="SUPFAM" id="SSF57756">
    <property type="entry name" value="Retrovirus zinc finger-like domains"/>
    <property type="match status" value="1"/>
</dbReference>
<evidence type="ECO:0000256" key="2">
    <source>
        <dbReference type="SAM" id="MobiDB-lite"/>
    </source>
</evidence>
<comment type="caution">
    <text evidence="4">The sequence shown here is derived from an EMBL/GenBank/DDBJ whole genome shotgun (WGS) entry which is preliminary data.</text>
</comment>
<dbReference type="Gramene" id="mRNA:HanXRQr2_Chr01g0004961">
    <property type="protein sequence ID" value="mRNA:HanXRQr2_Chr01g0004961"/>
    <property type="gene ID" value="HanXRQr2_Chr01g0004961"/>
</dbReference>
<keyword evidence="1" id="KW-0862">Zinc</keyword>
<dbReference type="Pfam" id="PF00098">
    <property type="entry name" value="zf-CCHC"/>
    <property type="match status" value="1"/>
</dbReference>
<sequence length="680" mass="77661">MSSSSHHQNVGLYYKGNIPSVKAGDSPKIAFSGEKTKELQTSSSSYNPGYHSSSSKANPEESEEVLCNIALKLKNSPAMSINFAKQQMSFLASVLESYEGLVAGKIGNSKLTKEDYDQIDPEEMELNDIRWCLASCITRAQRYMEITGKHAIGGSSTKLGFDKSKVTCFKCKQKGHFKRECNNSAVDGNEHPFNDDYYRKAIYHRSKEEPKKIENNPKEKSRACVVIHDDEGYDWSEILPEEDRVDGRFTAHGRTISKSKHSAFVPEIKEKTREEILNEKTYRERCIVGYKIEDMEREYGNAVSNKRWDKKRECYVNRDGEPVVHPSEIVFDEVLAVIPLSGEYYSNVEKDKTYKKRLDKIIRDAMTSSLRKRDDARMKKNVECMVEELKKVAEEVKEKEEKVVVNKDAVTEEQQVVEEDKTKEEEEEKKNESLNDGGDDAGVGKEEKKKDADQTETTNNTDVPITKCKKCVETTGYNNKLKSYHASSYVLERIFNIKPSDVDSEKNKKGISSEYHQVPPPFDEKFTFYDDEKLEKAFNMVDQLPDNIDVTYSKSDDSSDSEVVGKVVESVLKEESVETGKYESQDENEGSFHEQYLKSSKSEKNLNDDSKGLVYTMIGSDKLFLDVVFPIQNVISEKIDKVFKMVEIEKSEIPKFAQKCHKTFYNKPVYKKKNMKAGLG</sequence>
<feature type="compositionally biased region" description="Basic and acidic residues" evidence="2">
    <location>
        <begin position="418"/>
        <end position="433"/>
    </location>
</feature>
<organism evidence="4 5">
    <name type="scientific">Helianthus annuus</name>
    <name type="common">Common sunflower</name>
    <dbReference type="NCBI Taxonomy" id="4232"/>
    <lineage>
        <taxon>Eukaryota</taxon>
        <taxon>Viridiplantae</taxon>
        <taxon>Streptophyta</taxon>
        <taxon>Embryophyta</taxon>
        <taxon>Tracheophyta</taxon>
        <taxon>Spermatophyta</taxon>
        <taxon>Magnoliopsida</taxon>
        <taxon>eudicotyledons</taxon>
        <taxon>Gunneridae</taxon>
        <taxon>Pentapetalae</taxon>
        <taxon>asterids</taxon>
        <taxon>campanulids</taxon>
        <taxon>Asterales</taxon>
        <taxon>Asteraceae</taxon>
        <taxon>Asteroideae</taxon>
        <taxon>Heliantheae alliance</taxon>
        <taxon>Heliantheae</taxon>
        <taxon>Helianthus</taxon>
    </lineage>
</organism>
<dbReference type="Proteomes" id="UP000215914">
    <property type="component" value="Unassembled WGS sequence"/>
</dbReference>
<evidence type="ECO:0000313" key="5">
    <source>
        <dbReference type="Proteomes" id="UP000215914"/>
    </source>
</evidence>
<dbReference type="EMBL" id="MNCJ02000316">
    <property type="protein sequence ID" value="KAF5820686.1"/>
    <property type="molecule type" value="Genomic_DNA"/>
</dbReference>
<dbReference type="Gene3D" id="4.10.60.10">
    <property type="entry name" value="Zinc finger, CCHC-type"/>
    <property type="match status" value="1"/>
</dbReference>
<keyword evidence="5" id="KW-1185">Reference proteome</keyword>
<evidence type="ECO:0000259" key="3">
    <source>
        <dbReference type="PROSITE" id="PS50158"/>
    </source>
</evidence>
<keyword evidence="1" id="KW-0479">Metal-binding</keyword>